<dbReference type="EMBL" id="FNFL01000003">
    <property type="protein sequence ID" value="SDK20548.1"/>
    <property type="molecule type" value="Genomic_DNA"/>
</dbReference>
<dbReference type="AlphaFoldDB" id="A0A1G8ZZL1"/>
<accession>A0A1G8ZZL1</accession>
<evidence type="ECO:0000313" key="2">
    <source>
        <dbReference type="Proteomes" id="UP000198694"/>
    </source>
</evidence>
<gene>
    <name evidence="1" type="ORF">SAMN05216243_2319</name>
</gene>
<reference evidence="1 2" key="1">
    <citation type="submission" date="2016-10" db="EMBL/GenBank/DDBJ databases">
        <authorList>
            <person name="de Groot N.N."/>
        </authorList>
    </citation>
    <scope>NUCLEOTIDE SEQUENCE [LARGE SCALE GENOMIC DNA]</scope>
    <source>
        <strain evidence="1 2">CGMCC 1.6502</strain>
    </source>
</reference>
<dbReference type="Proteomes" id="UP000198694">
    <property type="component" value="Unassembled WGS sequence"/>
</dbReference>
<keyword evidence="2" id="KW-1185">Reference proteome</keyword>
<evidence type="ECO:0000313" key="1">
    <source>
        <dbReference type="EMBL" id="SDK20548.1"/>
    </source>
</evidence>
<name>A0A1G8ZZL1_9BACI</name>
<protein>
    <submittedName>
        <fullName evidence="1">Uncharacterized protein</fullName>
    </submittedName>
</protein>
<sequence>MGIKKNDPGTIPRSSIGSLGLFYKLSILWGTVQTYNAFFI</sequence>
<organism evidence="1 2">
    <name type="scientific">Sediminibacillus albus</name>
    <dbReference type="NCBI Taxonomy" id="407036"/>
    <lineage>
        <taxon>Bacteria</taxon>
        <taxon>Bacillati</taxon>
        <taxon>Bacillota</taxon>
        <taxon>Bacilli</taxon>
        <taxon>Bacillales</taxon>
        <taxon>Bacillaceae</taxon>
        <taxon>Sediminibacillus</taxon>
    </lineage>
</organism>
<proteinExistence type="predicted"/>